<dbReference type="RefSeq" id="XP_033678509.1">
    <property type="nucleotide sequence ID" value="XM_033819493.1"/>
</dbReference>
<name>A0A6A6HZ71_9PLEO</name>
<proteinExistence type="predicted"/>
<dbReference type="EMBL" id="ML987205">
    <property type="protein sequence ID" value="KAF2243505.1"/>
    <property type="molecule type" value="Genomic_DNA"/>
</dbReference>
<evidence type="ECO:0000313" key="2">
    <source>
        <dbReference type="Proteomes" id="UP000800094"/>
    </source>
</evidence>
<evidence type="ECO:0000313" key="1">
    <source>
        <dbReference type="EMBL" id="KAF2243505.1"/>
    </source>
</evidence>
<organism evidence="1 2">
    <name type="scientific">Trematosphaeria pertusa</name>
    <dbReference type="NCBI Taxonomy" id="390896"/>
    <lineage>
        <taxon>Eukaryota</taxon>
        <taxon>Fungi</taxon>
        <taxon>Dikarya</taxon>
        <taxon>Ascomycota</taxon>
        <taxon>Pezizomycotina</taxon>
        <taxon>Dothideomycetes</taxon>
        <taxon>Pleosporomycetidae</taxon>
        <taxon>Pleosporales</taxon>
        <taxon>Massarineae</taxon>
        <taxon>Trematosphaeriaceae</taxon>
        <taxon>Trematosphaeria</taxon>
    </lineage>
</organism>
<dbReference type="GeneID" id="54572823"/>
<dbReference type="Proteomes" id="UP000800094">
    <property type="component" value="Unassembled WGS sequence"/>
</dbReference>
<sequence length="84" mass="9181">MLNGRCFVNFVASGHSFLNVFSLVYHIATSISSVVTIISPEHITSMPNLCLCGRMRLFPSFLLSPSSSTRYQIPCMSGGSRPLP</sequence>
<reference evidence="1" key="1">
    <citation type="journal article" date="2020" name="Stud. Mycol.">
        <title>101 Dothideomycetes genomes: a test case for predicting lifestyles and emergence of pathogens.</title>
        <authorList>
            <person name="Haridas S."/>
            <person name="Albert R."/>
            <person name="Binder M."/>
            <person name="Bloem J."/>
            <person name="Labutti K."/>
            <person name="Salamov A."/>
            <person name="Andreopoulos B."/>
            <person name="Baker S."/>
            <person name="Barry K."/>
            <person name="Bills G."/>
            <person name="Bluhm B."/>
            <person name="Cannon C."/>
            <person name="Castanera R."/>
            <person name="Culley D."/>
            <person name="Daum C."/>
            <person name="Ezra D."/>
            <person name="Gonzalez J."/>
            <person name="Henrissat B."/>
            <person name="Kuo A."/>
            <person name="Liang C."/>
            <person name="Lipzen A."/>
            <person name="Lutzoni F."/>
            <person name="Magnuson J."/>
            <person name="Mondo S."/>
            <person name="Nolan M."/>
            <person name="Ohm R."/>
            <person name="Pangilinan J."/>
            <person name="Park H.-J."/>
            <person name="Ramirez L."/>
            <person name="Alfaro M."/>
            <person name="Sun H."/>
            <person name="Tritt A."/>
            <person name="Yoshinaga Y."/>
            <person name="Zwiers L.-H."/>
            <person name="Turgeon B."/>
            <person name="Goodwin S."/>
            <person name="Spatafora J."/>
            <person name="Crous P."/>
            <person name="Grigoriev I."/>
        </authorList>
    </citation>
    <scope>NUCLEOTIDE SEQUENCE</scope>
    <source>
        <strain evidence="1">CBS 122368</strain>
    </source>
</reference>
<keyword evidence="2" id="KW-1185">Reference proteome</keyword>
<gene>
    <name evidence="1" type="ORF">BU26DRAFT_118823</name>
</gene>
<protein>
    <submittedName>
        <fullName evidence="1">Uncharacterized protein</fullName>
    </submittedName>
</protein>
<dbReference type="AlphaFoldDB" id="A0A6A6HZ71"/>
<accession>A0A6A6HZ71</accession>